<reference evidence="2 3" key="1">
    <citation type="journal article" date="2013" name="ISME J.">
        <title>A metabolic model for members of the genus Tetrasphaera involved in enhanced biological phosphorus removal.</title>
        <authorList>
            <person name="Kristiansen R."/>
            <person name="Nguyen H.T.T."/>
            <person name="Saunders A.M."/>
            <person name="Nielsen J.L."/>
            <person name="Wimmer R."/>
            <person name="Le V.Q."/>
            <person name="McIlroy S.J."/>
            <person name="Petrovski S."/>
            <person name="Seviour R.J."/>
            <person name="Calteau A."/>
            <person name="Nielsen K.L."/>
            <person name="Nielsen P.H."/>
        </authorList>
    </citation>
    <scope>NUCLEOTIDE SEQUENCE [LARGE SCALE GENOMIC DNA]</scope>
    <source>
        <strain evidence="2 3">Ben 74</strain>
    </source>
</reference>
<accession>A0A077MGE3</accession>
<evidence type="ECO:0008006" key="4">
    <source>
        <dbReference type="Google" id="ProtNLM"/>
    </source>
</evidence>
<name>A0A077MGE3_9MICO</name>
<evidence type="ECO:0000313" key="2">
    <source>
        <dbReference type="EMBL" id="CCI54407.1"/>
    </source>
</evidence>
<keyword evidence="3" id="KW-1185">Reference proteome</keyword>
<sequence length="78" mass="9045">MASPETTTVRVRRPDSERLHSLAKSRQTPVIDVVHAAIEALERQEFLRGLGEDYQRLRSDPQLWAQFVAERQEWDSLA</sequence>
<dbReference type="EMBL" id="CAJC01000183">
    <property type="protein sequence ID" value="CCI54407.1"/>
    <property type="molecule type" value="Genomic_DNA"/>
</dbReference>
<organism evidence="2 3">
    <name type="scientific">Nostocoides jenkinsii Ben 74</name>
    <dbReference type="NCBI Taxonomy" id="1193518"/>
    <lineage>
        <taxon>Bacteria</taxon>
        <taxon>Bacillati</taxon>
        <taxon>Actinomycetota</taxon>
        <taxon>Actinomycetes</taxon>
        <taxon>Micrococcales</taxon>
        <taxon>Intrasporangiaceae</taxon>
        <taxon>Nostocoides</taxon>
    </lineage>
</organism>
<dbReference type="OrthoDB" id="4735682at2"/>
<feature type="region of interest" description="Disordered" evidence="1">
    <location>
        <begin position="1"/>
        <end position="22"/>
    </location>
</feature>
<dbReference type="Proteomes" id="UP000035720">
    <property type="component" value="Unassembled WGS sequence"/>
</dbReference>
<dbReference type="AlphaFoldDB" id="A0A077MGE3"/>
<evidence type="ECO:0000313" key="3">
    <source>
        <dbReference type="Proteomes" id="UP000035720"/>
    </source>
</evidence>
<proteinExistence type="predicted"/>
<protein>
    <recommendedName>
        <fullName evidence="4">Toxin-antitoxin system protein</fullName>
    </recommendedName>
</protein>
<comment type="caution">
    <text evidence="2">The sequence shown here is derived from an EMBL/GenBank/DDBJ whole genome shotgun (WGS) entry which is preliminary data.</text>
</comment>
<dbReference type="RefSeq" id="WP_048544053.1">
    <property type="nucleotide sequence ID" value="NZ_HF571038.1"/>
</dbReference>
<evidence type="ECO:0000256" key="1">
    <source>
        <dbReference type="SAM" id="MobiDB-lite"/>
    </source>
</evidence>
<dbReference type="STRING" id="1193518.BN13_70031"/>
<gene>
    <name evidence="2" type="ORF">BN13_70031</name>
</gene>